<dbReference type="AlphaFoldDB" id="A0A3G6M2R5"/>
<gene>
    <name evidence="1" type="ORF">EG346_17920</name>
</gene>
<sequence length="74" mass="8636">MEKGKIKYLGNLDIEPKNEEKKLTDVLKIKESNDGITFTFDTDSLLLKPGNKDIIIKNNHVQYVYDHHSLKLHR</sequence>
<dbReference type="Proteomes" id="UP000273270">
    <property type="component" value="Chromosome"/>
</dbReference>
<organism evidence="1 2">
    <name type="scientific">Chryseobacterium carnipullorum</name>
    <dbReference type="NCBI Taxonomy" id="1124835"/>
    <lineage>
        <taxon>Bacteria</taxon>
        <taxon>Pseudomonadati</taxon>
        <taxon>Bacteroidota</taxon>
        <taxon>Flavobacteriia</taxon>
        <taxon>Flavobacteriales</taxon>
        <taxon>Weeksellaceae</taxon>
        <taxon>Chryseobacterium group</taxon>
        <taxon>Chryseobacterium</taxon>
    </lineage>
</organism>
<protein>
    <submittedName>
        <fullName evidence="1">Uncharacterized protein</fullName>
    </submittedName>
</protein>
<dbReference type="KEGG" id="ccau:EG346_17920"/>
<evidence type="ECO:0000313" key="1">
    <source>
        <dbReference type="EMBL" id="AZA49934.1"/>
    </source>
</evidence>
<dbReference type="RefSeq" id="WP_123897842.1">
    <property type="nucleotide sequence ID" value="NZ_CP033921.1"/>
</dbReference>
<dbReference type="EMBL" id="CP033920">
    <property type="protein sequence ID" value="AZA49934.1"/>
    <property type="molecule type" value="Genomic_DNA"/>
</dbReference>
<accession>A0A3G6M2R5</accession>
<keyword evidence="2" id="KW-1185">Reference proteome</keyword>
<reference evidence="2" key="1">
    <citation type="submission" date="2018-11" db="EMBL/GenBank/DDBJ databases">
        <title>Proposal to divide the Flavobacteriaceae and reorganize its genera based on Amino Acid Identity values calculated from whole genome sequences.</title>
        <authorList>
            <person name="Nicholson A.C."/>
            <person name="Gulvik C.A."/>
            <person name="Whitney A.M."/>
            <person name="Humrighouse B.W."/>
            <person name="Bell M."/>
            <person name="Holmes B."/>
            <person name="Steigerwalt A.G."/>
            <person name="Villarma A."/>
            <person name="Sheth M."/>
            <person name="Batra D."/>
            <person name="Pryor J."/>
            <person name="Bernardet J.-F."/>
            <person name="Hugo C."/>
            <person name="Kampfer P."/>
            <person name="Newman J."/>
            <person name="McQuiston J.R."/>
        </authorList>
    </citation>
    <scope>NUCLEOTIDE SEQUENCE [LARGE SCALE GENOMIC DNA]</scope>
    <source>
        <strain evidence="2">G0188</strain>
    </source>
</reference>
<proteinExistence type="predicted"/>
<evidence type="ECO:0000313" key="2">
    <source>
        <dbReference type="Proteomes" id="UP000273270"/>
    </source>
</evidence>
<name>A0A3G6M2R5_CHRCU</name>